<evidence type="ECO:0000313" key="2">
    <source>
        <dbReference type="EMBL" id="QHU19005.1"/>
    </source>
</evidence>
<organism evidence="2">
    <name type="scientific">viral metagenome</name>
    <dbReference type="NCBI Taxonomy" id="1070528"/>
    <lineage>
        <taxon>unclassified sequences</taxon>
        <taxon>metagenomes</taxon>
        <taxon>organismal metagenomes</taxon>
    </lineage>
</organism>
<proteinExistence type="predicted"/>
<keyword evidence="1" id="KW-0472">Membrane</keyword>
<dbReference type="AlphaFoldDB" id="A0A6C0KLY2"/>
<reference evidence="2" key="1">
    <citation type="journal article" date="2020" name="Nature">
        <title>Giant virus diversity and host interactions through global metagenomics.</title>
        <authorList>
            <person name="Schulz F."/>
            <person name="Roux S."/>
            <person name="Paez-Espino D."/>
            <person name="Jungbluth S."/>
            <person name="Walsh D.A."/>
            <person name="Denef V.J."/>
            <person name="McMahon K.D."/>
            <person name="Konstantinidis K.T."/>
            <person name="Eloe-Fadrosh E.A."/>
            <person name="Kyrpides N.C."/>
            <person name="Woyke T."/>
        </authorList>
    </citation>
    <scope>NUCLEOTIDE SEQUENCE</scope>
    <source>
        <strain evidence="2">GVMAG-S-3300013014-104</strain>
    </source>
</reference>
<dbReference type="EMBL" id="MN740943">
    <property type="protein sequence ID" value="QHU19005.1"/>
    <property type="molecule type" value="Genomic_DNA"/>
</dbReference>
<protein>
    <submittedName>
        <fullName evidence="2">Uncharacterized protein</fullName>
    </submittedName>
</protein>
<evidence type="ECO:0000256" key="1">
    <source>
        <dbReference type="SAM" id="Phobius"/>
    </source>
</evidence>
<keyword evidence="1" id="KW-1133">Transmembrane helix</keyword>
<name>A0A6C0KLY2_9ZZZZ</name>
<feature type="transmembrane region" description="Helical" evidence="1">
    <location>
        <begin position="48"/>
        <end position="67"/>
    </location>
</feature>
<feature type="transmembrane region" description="Helical" evidence="1">
    <location>
        <begin position="20"/>
        <end position="42"/>
    </location>
</feature>
<accession>A0A6C0KLY2</accession>
<sequence>MNLCKYKNALGEPNKGIHSYKFLGISIADVIMTLIGAALISYFFKISFIYTSLSLFALGIILHRLFCVRTTIDKLLFPNVPPIGSIYILKL</sequence>
<keyword evidence="1" id="KW-0812">Transmembrane</keyword>